<dbReference type="EMBL" id="GGMR01000111">
    <property type="protein sequence ID" value="MBY12730.1"/>
    <property type="molecule type" value="Transcribed_RNA"/>
</dbReference>
<dbReference type="AlphaFoldDB" id="A0A2S2N6I5"/>
<proteinExistence type="predicted"/>
<organism evidence="1">
    <name type="scientific">Schizaphis graminum</name>
    <name type="common">Green bug aphid</name>
    <dbReference type="NCBI Taxonomy" id="13262"/>
    <lineage>
        <taxon>Eukaryota</taxon>
        <taxon>Metazoa</taxon>
        <taxon>Ecdysozoa</taxon>
        <taxon>Arthropoda</taxon>
        <taxon>Hexapoda</taxon>
        <taxon>Insecta</taxon>
        <taxon>Pterygota</taxon>
        <taxon>Neoptera</taxon>
        <taxon>Paraneoptera</taxon>
        <taxon>Hemiptera</taxon>
        <taxon>Sternorrhyncha</taxon>
        <taxon>Aphidomorpha</taxon>
        <taxon>Aphidoidea</taxon>
        <taxon>Aphididae</taxon>
        <taxon>Aphidini</taxon>
        <taxon>Schizaphis</taxon>
    </lineage>
</organism>
<sequence length="105" mass="12907">MKKYYICQTDTYDRFTHPKSIVKTRESCTPRGFLFYTMYNNNNNMYENLPSRRGIISIIKVEKFLWFCFYENHLSILFYPTINIVYMRCCQLTEYPHHVCRRPFC</sequence>
<evidence type="ECO:0000313" key="1">
    <source>
        <dbReference type="EMBL" id="MBY12730.1"/>
    </source>
</evidence>
<accession>A0A2S2N6I5</accession>
<protein>
    <submittedName>
        <fullName evidence="1">Uncharacterized protein</fullName>
    </submittedName>
</protein>
<reference evidence="1" key="1">
    <citation type="submission" date="2018-04" db="EMBL/GenBank/DDBJ databases">
        <title>Transcriptome of Schizaphis graminum biotype I.</title>
        <authorList>
            <person name="Scully E.D."/>
            <person name="Geib S.M."/>
            <person name="Palmer N.A."/>
            <person name="Koch K."/>
            <person name="Bradshaw J."/>
            <person name="Heng-Moss T."/>
            <person name="Sarath G."/>
        </authorList>
    </citation>
    <scope>NUCLEOTIDE SEQUENCE</scope>
</reference>
<gene>
    <name evidence="1" type="ORF">g.42828</name>
</gene>
<name>A0A2S2N6I5_SCHGA</name>